<evidence type="ECO:0000256" key="4">
    <source>
        <dbReference type="ARBA" id="ARBA00023277"/>
    </source>
</evidence>
<dbReference type="GO" id="GO:0045493">
    <property type="term" value="P:xylan catabolic process"/>
    <property type="evidence" value="ECO:0007669"/>
    <property type="project" value="UniProtKB-KW"/>
</dbReference>
<dbReference type="Gene3D" id="2.115.10.20">
    <property type="entry name" value="Glycosyl hydrolase domain, family 43"/>
    <property type="match status" value="1"/>
</dbReference>
<sequence length="393" mass="46910">MDVRCADPYILFDKESNTFYCYGTSNISKNKKTFYIYKSKDLINWEFIDYALDLSINNWGKDWYWAPEVYYNEKTKRYFMFYSARMKDEYLKKYFADSNYEEGCKIGVATSLSPCGPFINVSNLPLDYYPFDESIVDIVPKLKNKMDGHIDKLSYKSCKKGYYLSMIDPNVFFDDDGRIYLYFSRCCYRNRTFDSKLNKFIEESNILMVELDDERFNDLNGKMMPKIKENYLKLENNVRKDRFNLIISYHKDPQDWENGHINDFTIYKGKKKDRRRSEGSTTFYKYTNYKKEYFITYSCNNFENELYGVGIAKSNSPFGLFKKDINNPIIHENINENLYSTGHGSILELNGKYYYLFHGRCSLNSERILYCGELEFVDDSFRLKKYTKCNLID</sequence>
<dbReference type="InterPro" id="IPR006710">
    <property type="entry name" value="Glyco_hydro_43"/>
</dbReference>
<gene>
    <name evidence="8" type="ORF">IAC58_00725</name>
</gene>
<feature type="site" description="Important for catalytic activity, responsible for pKa modulation of the active site Glu and correct orientation of both the proton donor and substrate" evidence="6">
    <location>
        <position position="168"/>
    </location>
</feature>
<dbReference type="InterPro" id="IPR052176">
    <property type="entry name" value="Glycosyl_Hydrlase_43_Enz"/>
</dbReference>
<comment type="caution">
    <text evidence="8">The sequence shown here is derived from an EMBL/GenBank/DDBJ whole genome shotgun (WGS) entry which is preliminary data.</text>
</comment>
<dbReference type="Pfam" id="PF04616">
    <property type="entry name" value="Glyco_hydro_43"/>
    <property type="match status" value="1"/>
</dbReference>
<accession>A0A9D9GWZ9</accession>
<name>A0A9D9GWZ9_9BACL</name>
<dbReference type="AlphaFoldDB" id="A0A9D9GWZ9"/>
<evidence type="ECO:0000256" key="6">
    <source>
        <dbReference type="PIRSR" id="PIRSR606710-2"/>
    </source>
</evidence>
<dbReference type="SUPFAM" id="SSF75005">
    <property type="entry name" value="Arabinanase/levansucrase/invertase"/>
    <property type="match status" value="1"/>
</dbReference>
<keyword evidence="5 7" id="KW-0326">Glycosidase</keyword>
<evidence type="ECO:0000313" key="9">
    <source>
        <dbReference type="Proteomes" id="UP000823613"/>
    </source>
</evidence>
<proteinExistence type="inferred from homology"/>
<keyword evidence="4" id="KW-0119">Carbohydrate metabolism</keyword>
<reference evidence="8" key="1">
    <citation type="submission" date="2020-10" db="EMBL/GenBank/DDBJ databases">
        <authorList>
            <person name="Gilroy R."/>
        </authorList>
    </citation>
    <scope>NUCLEOTIDE SEQUENCE</scope>
    <source>
        <strain evidence="8">11159</strain>
    </source>
</reference>
<comment type="similarity">
    <text evidence="1 7">Belongs to the glycosyl hydrolase 43 family.</text>
</comment>
<evidence type="ECO:0000256" key="7">
    <source>
        <dbReference type="RuleBase" id="RU361187"/>
    </source>
</evidence>
<dbReference type="GO" id="GO:0004553">
    <property type="term" value="F:hydrolase activity, hydrolyzing O-glycosyl compounds"/>
    <property type="evidence" value="ECO:0007669"/>
    <property type="project" value="InterPro"/>
</dbReference>
<evidence type="ECO:0000313" key="8">
    <source>
        <dbReference type="EMBL" id="MBO8427073.1"/>
    </source>
</evidence>
<dbReference type="InterPro" id="IPR023296">
    <property type="entry name" value="Glyco_hydro_beta-prop_sf"/>
</dbReference>
<keyword evidence="3 7" id="KW-0378">Hydrolase</keyword>
<evidence type="ECO:0000256" key="1">
    <source>
        <dbReference type="ARBA" id="ARBA00009865"/>
    </source>
</evidence>
<evidence type="ECO:0000256" key="3">
    <source>
        <dbReference type="ARBA" id="ARBA00022801"/>
    </source>
</evidence>
<organism evidence="8 9">
    <name type="scientific">Candidatus Onthovivens merdipullorum</name>
    <dbReference type="NCBI Taxonomy" id="2840889"/>
    <lineage>
        <taxon>Bacteria</taxon>
        <taxon>Bacillati</taxon>
        <taxon>Bacillota</taxon>
        <taxon>Bacilli</taxon>
        <taxon>Bacillales</taxon>
        <taxon>Candidatus Onthovivens</taxon>
    </lineage>
</organism>
<reference evidence="8" key="2">
    <citation type="journal article" date="2021" name="PeerJ">
        <title>Extensive microbial diversity within the chicken gut microbiome revealed by metagenomics and culture.</title>
        <authorList>
            <person name="Gilroy R."/>
            <person name="Ravi A."/>
            <person name="Getino M."/>
            <person name="Pursley I."/>
            <person name="Horton D.L."/>
            <person name="Alikhan N.F."/>
            <person name="Baker D."/>
            <person name="Gharbi K."/>
            <person name="Hall N."/>
            <person name="Watson M."/>
            <person name="Adriaenssens E.M."/>
            <person name="Foster-Nyarko E."/>
            <person name="Jarju S."/>
            <person name="Secka A."/>
            <person name="Antonio M."/>
            <person name="Oren A."/>
            <person name="Chaudhuri R.R."/>
            <person name="La Ragione R."/>
            <person name="Hildebrand F."/>
            <person name="Pallen M.J."/>
        </authorList>
    </citation>
    <scope>NUCLEOTIDE SEQUENCE</scope>
    <source>
        <strain evidence="8">11159</strain>
    </source>
</reference>
<dbReference type="Proteomes" id="UP000823613">
    <property type="component" value="Unassembled WGS sequence"/>
</dbReference>
<protein>
    <submittedName>
        <fullName evidence="8">Family 43 glycosylhydrolase</fullName>
    </submittedName>
</protein>
<dbReference type="PANTHER" id="PTHR43772">
    <property type="entry name" value="ENDO-1,4-BETA-XYLANASE"/>
    <property type="match status" value="1"/>
</dbReference>
<dbReference type="EMBL" id="JADIMY010000013">
    <property type="protein sequence ID" value="MBO8427073.1"/>
    <property type="molecule type" value="Genomic_DNA"/>
</dbReference>
<dbReference type="PANTHER" id="PTHR43772:SF2">
    <property type="entry name" value="PUTATIVE (AFU_ORTHOLOGUE AFUA_2G04480)-RELATED"/>
    <property type="match status" value="1"/>
</dbReference>
<keyword evidence="2" id="KW-0858">Xylan degradation</keyword>
<evidence type="ECO:0000256" key="5">
    <source>
        <dbReference type="ARBA" id="ARBA00023295"/>
    </source>
</evidence>
<evidence type="ECO:0000256" key="2">
    <source>
        <dbReference type="ARBA" id="ARBA00022651"/>
    </source>
</evidence>
<keyword evidence="2" id="KW-0624">Polysaccharide degradation</keyword>